<gene>
    <name evidence="1" type="ORF">DesyoDRAFT_1276</name>
</gene>
<dbReference type="AlphaFoldDB" id="H5Y296"/>
<dbReference type="EMBL" id="CM001441">
    <property type="protein sequence ID" value="EHQ88444.1"/>
    <property type="molecule type" value="Genomic_DNA"/>
</dbReference>
<dbReference type="Proteomes" id="UP000005104">
    <property type="component" value="Chromosome"/>
</dbReference>
<organism evidence="1 2">
    <name type="scientific">Desulfosporosinus youngiae DSM 17734</name>
    <dbReference type="NCBI Taxonomy" id="768710"/>
    <lineage>
        <taxon>Bacteria</taxon>
        <taxon>Bacillati</taxon>
        <taxon>Bacillota</taxon>
        <taxon>Clostridia</taxon>
        <taxon>Eubacteriales</taxon>
        <taxon>Desulfitobacteriaceae</taxon>
        <taxon>Desulfosporosinus</taxon>
    </lineage>
</organism>
<proteinExistence type="predicted"/>
<evidence type="ECO:0000313" key="2">
    <source>
        <dbReference type="Proteomes" id="UP000005104"/>
    </source>
</evidence>
<sequence length="49" mass="5465">MVGDMKNLEKFRDTLCGAADIIDKLIELKAKEDEGKILKRNVNPYLAGS</sequence>
<keyword evidence="2" id="KW-1185">Reference proteome</keyword>
<reference evidence="1 2" key="1">
    <citation type="submission" date="2011-11" db="EMBL/GenBank/DDBJ databases">
        <title>The Noncontiguous Finished genome of Desulfosporosinus youngiae DSM 17734.</title>
        <authorList>
            <consortium name="US DOE Joint Genome Institute (JGI-PGF)"/>
            <person name="Lucas S."/>
            <person name="Han J."/>
            <person name="Lapidus A."/>
            <person name="Cheng J.-F."/>
            <person name="Goodwin L."/>
            <person name="Pitluck S."/>
            <person name="Peters L."/>
            <person name="Ovchinnikova G."/>
            <person name="Lu M."/>
            <person name="Land M.L."/>
            <person name="Hauser L."/>
            <person name="Pester M."/>
            <person name="Spring S."/>
            <person name="Ollivier B."/>
            <person name="Rattei T."/>
            <person name="Klenk H.-P."/>
            <person name="Wagner M."/>
            <person name="Loy A."/>
            <person name="Woyke T.J."/>
        </authorList>
    </citation>
    <scope>NUCLEOTIDE SEQUENCE [LARGE SCALE GENOMIC DNA]</scope>
    <source>
        <strain evidence="1 2">DSM 17734</strain>
    </source>
</reference>
<dbReference type="STRING" id="768710.DesyoDRAFT_1276"/>
<evidence type="ECO:0000313" key="1">
    <source>
        <dbReference type="EMBL" id="EHQ88444.1"/>
    </source>
</evidence>
<dbReference type="HOGENOM" id="CLU_3134965_0_0_9"/>
<protein>
    <submittedName>
        <fullName evidence="1">Uncharacterized protein</fullName>
    </submittedName>
</protein>
<name>H5Y296_9FIRM</name>
<accession>H5Y296</accession>